<reference evidence="1" key="1">
    <citation type="submission" date="2020-06" db="EMBL/GenBank/DDBJ databases">
        <authorList>
            <person name="Li T."/>
            <person name="Hu X."/>
            <person name="Zhang T."/>
            <person name="Song X."/>
            <person name="Zhang H."/>
            <person name="Dai N."/>
            <person name="Sheng W."/>
            <person name="Hou X."/>
            <person name="Wei L."/>
        </authorList>
    </citation>
    <scope>NUCLEOTIDE SEQUENCE</scope>
    <source>
        <strain evidence="1">G02</strain>
        <tissue evidence="1">Leaf</tissue>
    </source>
</reference>
<dbReference type="PANTHER" id="PTHR15140">
    <property type="entry name" value="TUBULIN-SPECIFIC CHAPERONE E"/>
    <property type="match status" value="1"/>
</dbReference>
<proteinExistence type="predicted"/>
<dbReference type="SUPFAM" id="SSF52058">
    <property type="entry name" value="L domain-like"/>
    <property type="match status" value="1"/>
</dbReference>
<dbReference type="Gene3D" id="3.80.10.10">
    <property type="entry name" value="Ribonuclease Inhibitor"/>
    <property type="match status" value="1"/>
</dbReference>
<dbReference type="EMBL" id="JACGWJ010000012">
    <property type="protein sequence ID" value="KAL0385171.1"/>
    <property type="molecule type" value="Genomic_DNA"/>
</dbReference>
<dbReference type="AlphaFoldDB" id="A0AAW2S0B1"/>
<accession>A0AAW2S0B1</accession>
<reference evidence="1" key="2">
    <citation type="journal article" date="2024" name="Plant">
        <title>Genomic evolution and insights into agronomic trait innovations of Sesamum species.</title>
        <authorList>
            <person name="Miao H."/>
            <person name="Wang L."/>
            <person name="Qu L."/>
            <person name="Liu H."/>
            <person name="Sun Y."/>
            <person name="Le M."/>
            <person name="Wang Q."/>
            <person name="Wei S."/>
            <person name="Zheng Y."/>
            <person name="Lin W."/>
            <person name="Duan Y."/>
            <person name="Cao H."/>
            <person name="Xiong S."/>
            <person name="Wang X."/>
            <person name="Wei L."/>
            <person name="Li C."/>
            <person name="Ma Q."/>
            <person name="Ju M."/>
            <person name="Zhao R."/>
            <person name="Li G."/>
            <person name="Mu C."/>
            <person name="Tian Q."/>
            <person name="Mei H."/>
            <person name="Zhang T."/>
            <person name="Gao T."/>
            <person name="Zhang H."/>
        </authorList>
    </citation>
    <scope>NUCLEOTIDE SEQUENCE</scope>
    <source>
        <strain evidence="1">G02</strain>
    </source>
</reference>
<name>A0AAW2S0B1_SESRA</name>
<gene>
    <name evidence="1" type="ORF">Sradi_2911400</name>
</gene>
<comment type="caution">
    <text evidence="1">The sequence shown here is derived from an EMBL/GenBank/DDBJ whole genome shotgun (WGS) entry which is preliminary data.</text>
</comment>
<evidence type="ECO:0000313" key="1">
    <source>
        <dbReference type="EMBL" id="KAL0385171.1"/>
    </source>
</evidence>
<protein>
    <submittedName>
        <fullName evidence="1">Uncharacterized protein</fullName>
    </submittedName>
</protein>
<organism evidence="1">
    <name type="scientific">Sesamum radiatum</name>
    <name type="common">Black benniseed</name>
    <dbReference type="NCBI Taxonomy" id="300843"/>
    <lineage>
        <taxon>Eukaryota</taxon>
        <taxon>Viridiplantae</taxon>
        <taxon>Streptophyta</taxon>
        <taxon>Embryophyta</taxon>
        <taxon>Tracheophyta</taxon>
        <taxon>Spermatophyta</taxon>
        <taxon>Magnoliopsida</taxon>
        <taxon>eudicotyledons</taxon>
        <taxon>Gunneridae</taxon>
        <taxon>Pentapetalae</taxon>
        <taxon>asterids</taxon>
        <taxon>lamiids</taxon>
        <taxon>Lamiales</taxon>
        <taxon>Pedaliaceae</taxon>
        <taxon>Sesamum</taxon>
    </lineage>
</organism>
<sequence length="224" mass="25547">MQELRHLEVMGSDLPYPNFATALLPNLLTLLGIIAESCTKEVLRRIPHLKRLGIQIELGLDAAQSLNCFDHLSHLYGLQTLKCIIVNPKPSFQVVAPTPPPFSVFPSGLKKLTLSRLGLTWEYMSVIAQLPKLEILKLRHYASQGPVWKVYDYQFLHLKFLLLEDTDLEFWSAGRSHFVLLEHLIIRHCYKLKEFSTVISGMLSVDMIELVDCGPSLAYLRSKY</sequence>
<dbReference type="PANTHER" id="PTHR15140:SF33">
    <property type="entry name" value="LATE BLIGHT RESISTANCE PROTEIN HOMOLOG R1A-3 ISOFORM X1"/>
    <property type="match status" value="1"/>
</dbReference>
<dbReference type="InterPro" id="IPR032675">
    <property type="entry name" value="LRR_dom_sf"/>
</dbReference>